<evidence type="ECO:0000256" key="1">
    <source>
        <dbReference type="SAM" id="Phobius"/>
    </source>
</evidence>
<name>A0A3N0DRA9_SINP1</name>
<accession>A0A3N0DRA9</accession>
<dbReference type="GO" id="GO:0008610">
    <property type="term" value="P:lipid biosynthetic process"/>
    <property type="evidence" value="ECO:0007669"/>
    <property type="project" value="UniProtKB-ARBA"/>
</dbReference>
<gene>
    <name evidence="3" type="ORF">ED312_19395</name>
</gene>
<evidence type="ECO:0000313" key="4">
    <source>
        <dbReference type="Proteomes" id="UP000267469"/>
    </source>
</evidence>
<proteinExistence type="predicted"/>
<dbReference type="InterPro" id="IPR005804">
    <property type="entry name" value="FA_desaturase_dom"/>
</dbReference>
<keyword evidence="1" id="KW-1133">Transmembrane helix</keyword>
<dbReference type="GO" id="GO:0016020">
    <property type="term" value="C:membrane"/>
    <property type="evidence" value="ECO:0007669"/>
    <property type="project" value="TreeGrafter"/>
</dbReference>
<evidence type="ECO:0000313" key="3">
    <source>
        <dbReference type="EMBL" id="RNL78168.1"/>
    </source>
</evidence>
<sequence>MNTPRFSTTRHSDFSKTLRSRVNAYFKTNNISKHANKSMVSKTVFMLFVFFAPLVLINTGIIHHALLLFVLYIISGLGMAGIGMGIMHDAIHGSYSKNRKVNKYLGYTMNLIGANATVWKIQHNVLHHTYTNIQQADDDINVPFFLRFSPHARKHRVQKFQHIYVWFFYSISTLLWITAKDFVRLHRYKKMGFLNKKGEYRREMLKLIGWKLIYYSYALILPLVMAPLSPGLIILAFLGMHLVTGLCISSVFQVAHIMPATEYPLADGDGIIENDWFMHQLATTSNFSPGSRFFSWLIGGLNYQVEHHLLPNVCHIHYRKISHIVMQTAQEYGLPYHMKKTFVSAVADHMRMLRQLGRTEIGTATS</sequence>
<keyword evidence="1" id="KW-0472">Membrane</keyword>
<dbReference type="RefSeq" id="WP_123217686.1">
    <property type="nucleotide sequence ID" value="NZ_RJTM01000135.1"/>
</dbReference>
<dbReference type="PIRSF" id="PIRSF015921">
    <property type="entry name" value="FA_sphinglp_des"/>
    <property type="match status" value="1"/>
</dbReference>
<dbReference type="PANTHER" id="PTHR19353:SF19">
    <property type="entry name" value="DELTA(5) FATTY ACID DESATURASE C-RELATED"/>
    <property type="match status" value="1"/>
</dbReference>
<keyword evidence="4" id="KW-1185">Reference proteome</keyword>
<feature type="transmembrane region" description="Helical" evidence="1">
    <location>
        <begin position="104"/>
        <end position="122"/>
    </location>
</feature>
<dbReference type="OrthoDB" id="104711at2"/>
<feature type="transmembrane region" description="Helical" evidence="1">
    <location>
        <begin position="231"/>
        <end position="252"/>
    </location>
</feature>
<feature type="transmembrane region" description="Helical" evidence="1">
    <location>
        <begin position="163"/>
        <end position="183"/>
    </location>
</feature>
<dbReference type="AlphaFoldDB" id="A0A3N0DRA9"/>
<feature type="transmembrane region" description="Helical" evidence="1">
    <location>
        <begin position="69"/>
        <end position="92"/>
    </location>
</feature>
<dbReference type="CDD" id="cd03506">
    <property type="entry name" value="Delta6-FADS-like"/>
    <property type="match status" value="1"/>
</dbReference>
<keyword evidence="1" id="KW-0812">Transmembrane</keyword>
<dbReference type="GO" id="GO:0016717">
    <property type="term" value="F:oxidoreductase activity, acting on paired donors, with oxidation of a pair of donors resulting in the reduction of molecular oxygen to two molecules of water"/>
    <property type="evidence" value="ECO:0007669"/>
    <property type="project" value="TreeGrafter"/>
</dbReference>
<feature type="domain" description="Fatty acid desaturase" evidence="2">
    <location>
        <begin position="67"/>
        <end position="338"/>
    </location>
</feature>
<dbReference type="Pfam" id="PF00487">
    <property type="entry name" value="FA_desaturase"/>
    <property type="match status" value="1"/>
</dbReference>
<organism evidence="3 4">
    <name type="scientific">Sinomicrobium pectinilyticum</name>
    <dbReference type="NCBI Taxonomy" id="1084421"/>
    <lineage>
        <taxon>Bacteria</taxon>
        <taxon>Pseudomonadati</taxon>
        <taxon>Bacteroidota</taxon>
        <taxon>Flavobacteriia</taxon>
        <taxon>Flavobacteriales</taxon>
        <taxon>Flavobacteriaceae</taxon>
        <taxon>Sinomicrobium</taxon>
    </lineage>
</organism>
<feature type="transmembrane region" description="Helical" evidence="1">
    <location>
        <begin position="43"/>
        <end position="63"/>
    </location>
</feature>
<comment type="caution">
    <text evidence="3">The sequence shown here is derived from an EMBL/GenBank/DDBJ whole genome shotgun (WGS) entry which is preliminary data.</text>
</comment>
<dbReference type="Proteomes" id="UP000267469">
    <property type="component" value="Unassembled WGS sequence"/>
</dbReference>
<dbReference type="PANTHER" id="PTHR19353">
    <property type="entry name" value="FATTY ACID DESATURASE 2"/>
    <property type="match status" value="1"/>
</dbReference>
<evidence type="ECO:0000259" key="2">
    <source>
        <dbReference type="Pfam" id="PF00487"/>
    </source>
</evidence>
<dbReference type="InterPro" id="IPR012171">
    <property type="entry name" value="Fatty_acid_desaturase"/>
</dbReference>
<feature type="transmembrane region" description="Helical" evidence="1">
    <location>
        <begin position="204"/>
        <end position="225"/>
    </location>
</feature>
<protein>
    <submittedName>
        <fullName evidence="3">Acyl-CoA desaturase</fullName>
    </submittedName>
</protein>
<dbReference type="EMBL" id="RJTM01000135">
    <property type="protein sequence ID" value="RNL78168.1"/>
    <property type="molecule type" value="Genomic_DNA"/>
</dbReference>
<reference evidence="3 4" key="1">
    <citation type="submission" date="2018-10" db="EMBL/GenBank/DDBJ databases">
        <title>Sinomicrobium pectinilyticum sp. nov., a pectinase-producing bacterium isolated from alkaline and saline soil, and emended description of the genus Sinomicrobium.</title>
        <authorList>
            <person name="Cheng B."/>
            <person name="Li C."/>
            <person name="Lai Q."/>
            <person name="Du M."/>
            <person name="Shao Z."/>
            <person name="Xu P."/>
            <person name="Yang C."/>
        </authorList>
    </citation>
    <scope>NUCLEOTIDE SEQUENCE [LARGE SCALE GENOMIC DNA]</scope>
    <source>
        <strain evidence="3 4">5DNS001</strain>
    </source>
</reference>